<organism evidence="1 2">
    <name type="scientific">Pseudomonas brassicae</name>
    <dbReference type="NCBI Taxonomy" id="2708063"/>
    <lineage>
        <taxon>Bacteria</taxon>
        <taxon>Pseudomonadati</taxon>
        <taxon>Pseudomonadota</taxon>
        <taxon>Gammaproteobacteria</taxon>
        <taxon>Pseudomonadales</taxon>
        <taxon>Pseudomonadaceae</taxon>
        <taxon>Pseudomonas</taxon>
    </lineage>
</organism>
<sequence>MQPYFFPYLGYFQLIAAADCFVVYDNVQFIKRGWIERNRYLLQAEPRWFGVSLAKASQTQQIIEKRLAADHNPLECLEKLANAYRRAPHVERTLAWLKPLLERPADNIAEFNQRLLLACCELTGINTPMIKASELIPHAASKGQQRIIELVEAVGGTHYLNPVGGQDLYNAADFEHAGIRLEFLQPALPPYAQSGSAQAFVPGLSIIDALMHNEPDVVGQLTRLGHIGPAESGPSAR</sequence>
<proteinExistence type="predicted"/>
<dbReference type="Proteomes" id="UP000480410">
    <property type="component" value="Unassembled WGS sequence"/>
</dbReference>
<dbReference type="EMBL" id="JAAHBV010000066">
    <property type="protein sequence ID" value="NER59352.1"/>
    <property type="molecule type" value="Genomic_DNA"/>
</dbReference>
<evidence type="ECO:0000313" key="2">
    <source>
        <dbReference type="Proteomes" id="UP000480410"/>
    </source>
</evidence>
<dbReference type="AlphaFoldDB" id="A0A6M0CPS8"/>
<dbReference type="Pfam" id="PF08889">
    <property type="entry name" value="WbqC"/>
    <property type="match status" value="1"/>
</dbReference>
<comment type="caution">
    <text evidence="1">The sequence shown here is derived from an EMBL/GenBank/DDBJ whole genome shotgun (WGS) entry which is preliminary data.</text>
</comment>
<accession>A0A6M0CPS8</accession>
<dbReference type="InterPro" id="IPR014985">
    <property type="entry name" value="WbqC"/>
</dbReference>
<protein>
    <submittedName>
        <fullName evidence="1">WbqC family protein</fullName>
    </submittedName>
</protein>
<gene>
    <name evidence="1" type="ORF">G3435_03925</name>
</gene>
<reference evidence="1 2" key="1">
    <citation type="submission" date="2020-02" db="EMBL/GenBank/DDBJ databases">
        <title>Broccoli isolated Pseudomonas sp.</title>
        <authorList>
            <person name="Fujikawa T."/>
            <person name="Sawada H."/>
        </authorList>
    </citation>
    <scope>NUCLEOTIDE SEQUENCE [LARGE SCALE GENOMIC DNA]</scope>
    <source>
        <strain evidence="1 2">MAFF212428</strain>
    </source>
</reference>
<evidence type="ECO:0000313" key="1">
    <source>
        <dbReference type="EMBL" id="NER59352.1"/>
    </source>
</evidence>
<name>A0A6M0CPS8_9PSED</name>